<dbReference type="SUPFAM" id="SSF143631">
    <property type="entry name" value="ApbE-like"/>
    <property type="match status" value="1"/>
</dbReference>
<proteinExistence type="predicted"/>
<evidence type="ECO:0000256" key="8">
    <source>
        <dbReference type="ARBA" id="ARBA00022842"/>
    </source>
</evidence>
<keyword evidence="5" id="KW-0808">Transferase</keyword>
<organism evidence="11">
    <name type="scientific">hydrothermal vent metagenome</name>
    <dbReference type="NCBI Taxonomy" id="652676"/>
    <lineage>
        <taxon>unclassified sequences</taxon>
        <taxon>metagenomes</taxon>
        <taxon>ecological metagenomes</taxon>
    </lineage>
</organism>
<evidence type="ECO:0000256" key="7">
    <source>
        <dbReference type="ARBA" id="ARBA00022827"/>
    </source>
</evidence>
<keyword evidence="4" id="KW-0285">Flavoprotein</keyword>
<comment type="catalytic activity">
    <reaction evidence="10">
        <text>L-threonyl-[protein] + FAD = FMN-L-threonyl-[protein] + AMP + H(+)</text>
        <dbReference type="Rhea" id="RHEA:36847"/>
        <dbReference type="Rhea" id="RHEA-COMP:11060"/>
        <dbReference type="Rhea" id="RHEA-COMP:11061"/>
        <dbReference type="ChEBI" id="CHEBI:15378"/>
        <dbReference type="ChEBI" id="CHEBI:30013"/>
        <dbReference type="ChEBI" id="CHEBI:57692"/>
        <dbReference type="ChEBI" id="CHEBI:74257"/>
        <dbReference type="ChEBI" id="CHEBI:456215"/>
        <dbReference type="EC" id="2.7.1.180"/>
    </reaction>
</comment>
<evidence type="ECO:0000256" key="4">
    <source>
        <dbReference type="ARBA" id="ARBA00022630"/>
    </source>
</evidence>
<keyword evidence="6" id="KW-0479">Metal-binding</keyword>
<keyword evidence="11" id="KW-0449">Lipoprotein</keyword>
<evidence type="ECO:0000256" key="2">
    <source>
        <dbReference type="ARBA" id="ARBA00011955"/>
    </source>
</evidence>
<evidence type="ECO:0000256" key="5">
    <source>
        <dbReference type="ARBA" id="ARBA00022679"/>
    </source>
</evidence>
<keyword evidence="7" id="KW-0274">FAD</keyword>
<evidence type="ECO:0000256" key="1">
    <source>
        <dbReference type="ARBA" id="ARBA00001946"/>
    </source>
</evidence>
<reference evidence="11" key="1">
    <citation type="submission" date="2018-06" db="EMBL/GenBank/DDBJ databases">
        <authorList>
            <person name="Zhirakovskaya E."/>
        </authorList>
    </citation>
    <scope>NUCLEOTIDE SEQUENCE</scope>
</reference>
<dbReference type="PIRSF" id="PIRSF006268">
    <property type="entry name" value="ApbE"/>
    <property type="match status" value="1"/>
</dbReference>
<dbReference type="PANTHER" id="PTHR30040">
    <property type="entry name" value="THIAMINE BIOSYNTHESIS LIPOPROTEIN APBE"/>
    <property type="match status" value="1"/>
</dbReference>
<dbReference type="GO" id="GO:0046872">
    <property type="term" value="F:metal ion binding"/>
    <property type="evidence" value="ECO:0007669"/>
    <property type="project" value="UniProtKB-KW"/>
</dbReference>
<evidence type="ECO:0000256" key="10">
    <source>
        <dbReference type="ARBA" id="ARBA00048540"/>
    </source>
</evidence>
<name>A0A3B0ZYJ1_9ZZZZ</name>
<evidence type="ECO:0000256" key="6">
    <source>
        <dbReference type="ARBA" id="ARBA00022723"/>
    </source>
</evidence>
<evidence type="ECO:0000313" key="11">
    <source>
        <dbReference type="EMBL" id="VAW96841.1"/>
    </source>
</evidence>
<dbReference type="PANTHER" id="PTHR30040:SF2">
    <property type="entry name" value="FAD:PROTEIN FMN TRANSFERASE"/>
    <property type="match status" value="1"/>
</dbReference>
<dbReference type="Gene3D" id="3.10.520.10">
    <property type="entry name" value="ApbE-like domains"/>
    <property type="match status" value="1"/>
</dbReference>
<dbReference type="GO" id="GO:0016740">
    <property type="term" value="F:transferase activity"/>
    <property type="evidence" value="ECO:0007669"/>
    <property type="project" value="UniProtKB-KW"/>
</dbReference>
<gene>
    <name evidence="11" type="ORF">MNBD_GAMMA22-1229</name>
</gene>
<evidence type="ECO:0000256" key="3">
    <source>
        <dbReference type="ARBA" id="ARBA00016337"/>
    </source>
</evidence>
<dbReference type="Pfam" id="PF02424">
    <property type="entry name" value="ApbE"/>
    <property type="match status" value="1"/>
</dbReference>
<dbReference type="InterPro" id="IPR024932">
    <property type="entry name" value="ApbE"/>
</dbReference>
<dbReference type="AlphaFoldDB" id="A0A3B0ZYJ1"/>
<dbReference type="InterPro" id="IPR003374">
    <property type="entry name" value="ApbE-like_sf"/>
</dbReference>
<dbReference type="EC" id="2.7.1.180" evidence="2"/>
<keyword evidence="8" id="KW-0460">Magnesium</keyword>
<accession>A0A3B0ZYJ1</accession>
<dbReference type="EMBL" id="UOFS01000030">
    <property type="protein sequence ID" value="VAW96841.1"/>
    <property type="molecule type" value="Genomic_DNA"/>
</dbReference>
<evidence type="ECO:0000256" key="9">
    <source>
        <dbReference type="ARBA" id="ARBA00031306"/>
    </source>
</evidence>
<protein>
    <recommendedName>
        <fullName evidence="3">FAD:protein FMN transferase</fullName>
        <ecNumber evidence="2">2.7.1.180</ecNumber>
    </recommendedName>
    <alternativeName>
        <fullName evidence="9">Flavin transferase</fullName>
    </alternativeName>
</protein>
<comment type="cofactor">
    <cofactor evidence="1">
        <name>Mg(2+)</name>
        <dbReference type="ChEBI" id="CHEBI:18420"/>
    </cofactor>
</comment>
<sequence>MNSTFHPLLTILLISISYLFSINSYADWFKSKQAIMGTEIRLEFWLEDSTKADLIINTIMAEMHRIDVLMSPFKIDSELSKLNRLGASQKVKLSEELFNLINKSITISELTKGAFDVTFASIGNLYDYRNNKKPTQQQIQSNLSKINYKHLILNKQDHSIKFAKSGVVIDLGGIAKGHAVDKSIAILKSQGIQYGLISAGGDTRIIGDHRGRPWVTGIRDPRVKGKSAILIPLSNIAISTSGDYERFFIENGVRYHHIISPKTGQSIKSVRSVSVIGPDSTSCDALSTSLFVLGSNKALKLINQIDKFDAIIIDSTGKLLFSSGLQNPK</sequence>